<keyword evidence="4 6" id="KW-0808">Transferase</keyword>
<comment type="similarity">
    <text evidence="2">Belongs to the glycosyltransferase 2 family.</text>
</comment>
<evidence type="ECO:0000313" key="6">
    <source>
        <dbReference type="EMBL" id="QHQ60683.1"/>
    </source>
</evidence>
<reference evidence="6 7" key="1">
    <citation type="submission" date="2020-01" db="EMBL/GenBank/DDBJ databases">
        <title>Genome analysis of Anaerocolumna sp. CBA3638.</title>
        <authorList>
            <person name="Kim J."/>
            <person name="Roh S.W."/>
        </authorList>
    </citation>
    <scope>NUCLEOTIDE SEQUENCE [LARGE SCALE GENOMIC DNA]</scope>
    <source>
        <strain evidence="6 7">CBA3638</strain>
    </source>
</reference>
<evidence type="ECO:0000313" key="7">
    <source>
        <dbReference type="Proteomes" id="UP000464314"/>
    </source>
</evidence>
<comment type="pathway">
    <text evidence="1">Cell wall biogenesis; cell wall polysaccharide biosynthesis.</text>
</comment>
<dbReference type="EMBL" id="CP048000">
    <property type="protein sequence ID" value="QHQ60683.1"/>
    <property type="molecule type" value="Genomic_DNA"/>
</dbReference>
<accession>A0A6P1TJR7</accession>
<evidence type="ECO:0000256" key="2">
    <source>
        <dbReference type="ARBA" id="ARBA00006739"/>
    </source>
</evidence>
<keyword evidence="7" id="KW-1185">Reference proteome</keyword>
<dbReference type="SUPFAM" id="SSF53448">
    <property type="entry name" value="Nucleotide-diphospho-sugar transferases"/>
    <property type="match status" value="1"/>
</dbReference>
<dbReference type="PANTHER" id="PTHR43179">
    <property type="entry name" value="RHAMNOSYLTRANSFERASE WBBL"/>
    <property type="match status" value="1"/>
</dbReference>
<dbReference type="Pfam" id="PF00535">
    <property type="entry name" value="Glycos_transf_2"/>
    <property type="match status" value="1"/>
</dbReference>
<gene>
    <name evidence="6" type="ORF">Ana3638_07775</name>
</gene>
<feature type="domain" description="Glycosyltransferase 2-like" evidence="5">
    <location>
        <begin position="6"/>
        <end position="140"/>
    </location>
</feature>
<evidence type="ECO:0000256" key="1">
    <source>
        <dbReference type="ARBA" id="ARBA00004776"/>
    </source>
</evidence>
<keyword evidence="3" id="KW-0328">Glycosyltransferase</keyword>
<dbReference type="CDD" id="cd04186">
    <property type="entry name" value="GT_2_like_c"/>
    <property type="match status" value="1"/>
</dbReference>
<dbReference type="InterPro" id="IPR001173">
    <property type="entry name" value="Glyco_trans_2-like"/>
</dbReference>
<organism evidence="6 7">
    <name type="scientific">Anaerocolumna sedimenticola</name>
    <dbReference type="NCBI Taxonomy" id="2696063"/>
    <lineage>
        <taxon>Bacteria</taxon>
        <taxon>Bacillati</taxon>
        <taxon>Bacillota</taxon>
        <taxon>Clostridia</taxon>
        <taxon>Lachnospirales</taxon>
        <taxon>Lachnospiraceae</taxon>
        <taxon>Anaerocolumna</taxon>
    </lineage>
</organism>
<dbReference type="KEGG" id="anr:Ana3638_07775"/>
<dbReference type="Proteomes" id="UP000464314">
    <property type="component" value="Chromosome"/>
</dbReference>
<sequence>MNDIGVIICNYNKEEYVINCIRSVMKSSISNFDVYVVDNASTDNSVERIKEEFGKEVTLIVNKDNLGGSGGFNTGLREALKHDYKYIMLLDNDIEMDKYSIEELYKFMDSHDEVGMVGSKVYFMDYPERIWGYGGNINFKSYRQEDNFKNCTDSESIPEVLYCDYVAACSLMARADAIRKVGLMPEDNFIYWDDMEWGYRFNQAGYKVAVWGKSKVWHKAGGRNAGNTFINYYMWRNRILFFLKVLPIEKRDHFSEMILSDMFQLIYSCNLKSETNIVKSVMFAFDDAIHKVSGKAADYKILPRNGQYDRMEKAIGSAKNVLIKFSGDFEGLGNIIRKVGKIGSVSKITISTIDIKDLTQQVRAQFPSCEVMETYEPFNYDFNMEMCSHIFNADLNANTEVYVDPWCNIINGKEEHAYCENYENTKKIFTLLFKELMLVK</sequence>
<dbReference type="AlphaFoldDB" id="A0A6P1TJR7"/>
<protein>
    <submittedName>
        <fullName evidence="6">Glycosyltransferase</fullName>
    </submittedName>
</protein>
<dbReference type="RefSeq" id="WP_161837517.1">
    <property type="nucleotide sequence ID" value="NZ_CP048000.1"/>
</dbReference>
<evidence type="ECO:0000256" key="3">
    <source>
        <dbReference type="ARBA" id="ARBA00022676"/>
    </source>
</evidence>
<dbReference type="Gene3D" id="3.90.550.10">
    <property type="entry name" value="Spore Coat Polysaccharide Biosynthesis Protein SpsA, Chain A"/>
    <property type="match status" value="1"/>
</dbReference>
<dbReference type="InterPro" id="IPR029044">
    <property type="entry name" value="Nucleotide-diphossugar_trans"/>
</dbReference>
<dbReference type="PANTHER" id="PTHR43179:SF12">
    <property type="entry name" value="GALACTOFURANOSYLTRANSFERASE GLFT2"/>
    <property type="match status" value="1"/>
</dbReference>
<proteinExistence type="inferred from homology"/>
<evidence type="ECO:0000259" key="5">
    <source>
        <dbReference type="Pfam" id="PF00535"/>
    </source>
</evidence>
<name>A0A6P1TJR7_9FIRM</name>
<dbReference type="GO" id="GO:0016757">
    <property type="term" value="F:glycosyltransferase activity"/>
    <property type="evidence" value="ECO:0007669"/>
    <property type="project" value="UniProtKB-KW"/>
</dbReference>
<evidence type="ECO:0000256" key="4">
    <source>
        <dbReference type="ARBA" id="ARBA00022679"/>
    </source>
</evidence>